<keyword evidence="2" id="KW-0732">Signal</keyword>
<comment type="caution">
    <text evidence="3">The sequence shown here is derived from an EMBL/GenBank/DDBJ whole genome shotgun (WGS) entry which is preliminary data.</text>
</comment>
<dbReference type="OrthoDB" id="8678477at2"/>
<keyword evidence="3" id="KW-0675">Receptor</keyword>
<dbReference type="CDD" id="cd13578">
    <property type="entry name" value="PBP2_Bug27"/>
    <property type="match status" value="1"/>
</dbReference>
<dbReference type="Gene3D" id="3.40.190.150">
    <property type="entry name" value="Bordetella uptake gene, domain 1"/>
    <property type="match status" value="1"/>
</dbReference>
<dbReference type="Pfam" id="PF03401">
    <property type="entry name" value="TctC"/>
    <property type="match status" value="1"/>
</dbReference>
<name>A0A4R3M0R8_9BURK</name>
<proteinExistence type="inferred from homology"/>
<protein>
    <submittedName>
        <fullName evidence="3">Tripartite-type tricarboxylate transporter receptor subunit TctC</fullName>
    </submittedName>
</protein>
<dbReference type="EMBL" id="SMAJ01000008">
    <property type="protein sequence ID" value="TCT06313.1"/>
    <property type="molecule type" value="Genomic_DNA"/>
</dbReference>
<evidence type="ECO:0000313" key="3">
    <source>
        <dbReference type="EMBL" id="TCT06313.1"/>
    </source>
</evidence>
<dbReference type="RefSeq" id="WP_132582826.1">
    <property type="nucleotide sequence ID" value="NZ_SMAJ01000008.1"/>
</dbReference>
<dbReference type="SUPFAM" id="SSF53850">
    <property type="entry name" value="Periplasmic binding protein-like II"/>
    <property type="match status" value="1"/>
</dbReference>
<feature type="signal peptide" evidence="2">
    <location>
        <begin position="1"/>
        <end position="22"/>
    </location>
</feature>
<evidence type="ECO:0000256" key="1">
    <source>
        <dbReference type="ARBA" id="ARBA00006987"/>
    </source>
</evidence>
<evidence type="ECO:0000256" key="2">
    <source>
        <dbReference type="SAM" id="SignalP"/>
    </source>
</evidence>
<dbReference type="PANTHER" id="PTHR42928">
    <property type="entry name" value="TRICARBOXYLATE-BINDING PROTEIN"/>
    <property type="match status" value="1"/>
</dbReference>
<dbReference type="Proteomes" id="UP000295525">
    <property type="component" value="Unassembled WGS sequence"/>
</dbReference>
<dbReference type="AlphaFoldDB" id="A0A4R3M0R8"/>
<accession>A0A4R3M0R8</accession>
<dbReference type="Gene3D" id="3.40.190.10">
    <property type="entry name" value="Periplasmic binding protein-like II"/>
    <property type="match status" value="1"/>
</dbReference>
<keyword evidence="4" id="KW-1185">Reference proteome</keyword>
<dbReference type="PIRSF" id="PIRSF017082">
    <property type="entry name" value="YflP"/>
    <property type="match status" value="1"/>
</dbReference>
<organism evidence="3 4">
    <name type="scientific">Paralcaligenes ureilyticus</name>
    <dbReference type="NCBI Taxonomy" id="627131"/>
    <lineage>
        <taxon>Bacteria</taxon>
        <taxon>Pseudomonadati</taxon>
        <taxon>Pseudomonadota</taxon>
        <taxon>Betaproteobacteria</taxon>
        <taxon>Burkholderiales</taxon>
        <taxon>Alcaligenaceae</taxon>
        <taxon>Paralcaligenes</taxon>
    </lineage>
</organism>
<feature type="chain" id="PRO_5020498566" evidence="2">
    <location>
        <begin position="23"/>
        <end position="321"/>
    </location>
</feature>
<dbReference type="InterPro" id="IPR005064">
    <property type="entry name" value="BUG"/>
</dbReference>
<evidence type="ECO:0000313" key="4">
    <source>
        <dbReference type="Proteomes" id="UP000295525"/>
    </source>
</evidence>
<dbReference type="PANTHER" id="PTHR42928:SF5">
    <property type="entry name" value="BLR1237 PROTEIN"/>
    <property type="match status" value="1"/>
</dbReference>
<gene>
    <name evidence="3" type="ORF">EDC26_10849</name>
</gene>
<reference evidence="3 4" key="1">
    <citation type="submission" date="2019-03" db="EMBL/GenBank/DDBJ databases">
        <title>Genomic Encyclopedia of Type Strains, Phase IV (KMG-IV): sequencing the most valuable type-strain genomes for metagenomic binning, comparative biology and taxonomic classification.</title>
        <authorList>
            <person name="Goeker M."/>
        </authorList>
    </citation>
    <scope>NUCLEOTIDE SEQUENCE [LARGE SCALE GENOMIC DNA]</scope>
    <source>
        <strain evidence="3 4">DSM 24591</strain>
    </source>
</reference>
<sequence length="321" mass="33891">MRHLLNKLILVGGLLATTVAQAAYPDKQINLVVPFGAGGGTDVLGRLVADRLGRSLGVTVVVLNKPGAGGTIGTDFVAKAKPDGYTLLMGTNATLALAPGLYRNLPYDPVKDLTPVAPIASGPSILVVNPSIPATDVPSLIAYIKKNPGKLNYGSAGNGSTAHVATALFNLEAGLDAVHIPFKGGGAAIQELVAGRLEYMMAGPVESTPLIHAGRLRALAVTSPERFPGQPDLPTIAQAGLPGYEMLNWFGVFGPDRLPEEVTRALAPVLKKMVDDPGVRDALLKQGLQPSVSTPQEYREFVRGEVERWTKRIRQMNISIN</sequence>
<comment type="similarity">
    <text evidence="1">Belongs to the UPF0065 (bug) family.</text>
</comment>
<dbReference type="InterPro" id="IPR042100">
    <property type="entry name" value="Bug_dom1"/>
</dbReference>